<dbReference type="PANTHER" id="PTHR30313:SF2">
    <property type="entry name" value="DNA PRIMASE"/>
    <property type="match status" value="1"/>
</dbReference>
<dbReference type="InterPro" id="IPR037068">
    <property type="entry name" value="DNA_primase_core_N_sf"/>
</dbReference>
<dbReference type="SUPFAM" id="SSF48024">
    <property type="entry name" value="N-terminal domain of DnaB helicase"/>
    <property type="match status" value="1"/>
</dbReference>
<keyword evidence="3 12" id="KW-0808">Transferase</keyword>
<comment type="subunit">
    <text evidence="12">Monomer. Interacts with DnaB.</text>
</comment>
<dbReference type="Pfam" id="PF10410">
    <property type="entry name" value="DnaB_bind"/>
    <property type="match status" value="1"/>
</dbReference>
<keyword evidence="1 12" id="KW-0240">DNA-directed RNA polymerase</keyword>
<dbReference type="InterPro" id="IPR002694">
    <property type="entry name" value="Znf_CHC2"/>
</dbReference>
<dbReference type="InterPro" id="IPR013264">
    <property type="entry name" value="DNAG_N"/>
</dbReference>
<dbReference type="HAMAP" id="MF_00974">
    <property type="entry name" value="DNA_primase_DnaG"/>
    <property type="match status" value="1"/>
</dbReference>
<name>A0ABT2WBD7_9BACI</name>
<dbReference type="PANTHER" id="PTHR30313">
    <property type="entry name" value="DNA PRIMASE"/>
    <property type="match status" value="1"/>
</dbReference>
<comment type="catalytic activity">
    <reaction evidence="12">
        <text>ssDNA + n NTP = ssDNA/pppN(pN)n-1 hybrid + (n-1) diphosphate.</text>
        <dbReference type="EC" id="2.7.7.101"/>
    </reaction>
</comment>
<dbReference type="Gene3D" id="3.90.980.10">
    <property type="entry name" value="DNA primase, catalytic core, N-terminal domain"/>
    <property type="match status" value="1"/>
</dbReference>
<dbReference type="Gene3D" id="1.10.860.10">
    <property type="entry name" value="DNAb Helicase, Chain A"/>
    <property type="match status" value="1"/>
</dbReference>
<evidence type="ECO:0000256" key="9">
    <source>
        <dbReference type="ARBA" id="ARBA00022842"/>
    </source>
</evidence>
<keyword evidence="10 12" id="KW-0238">DNA-binding</keyword>
<keyword evidence="16" id="KW-1185">Reference proteome</keyword>
<dbReference type="PIRSF" id="PIRSF002811">
    <property type="entry name" value="DnaG"/>
    <property type="match status" value="1"/>
</dbReference>
<dbReference type="Pfam" id="PF01807">
    <property type="entry name" value="Zn_ribbon_DnaG"/>
    <property type="match status" value="1"/>
</dbReference>
<keyword evidence="11 12" id="KW-0804">Transcription</keyword>
<keyword evidence="4 12" id="KW-0548">Nucleotidyltransferase</keyword>
<comment type="caution">
    <text evidence="15">The sequence shown here is derived from an EMBL/GenBank/DDBJ whole genome shotgun (WGS) entry which is preliminary data.</text>
</comment>
<keyword evidence="7 12" id="KW-0863">Zinc-finger</keyword>
<evidence type="ECO:0000256" key="3">
    <source>
        <dbReference type="ARBA" id="ARBA00022679"/>
    </source>
</evidence>
<dbReference type="InterPro" id="IPR030846">
    <property type="entry name" value="DnaG_bac"/>
</dbReference>
<sequence length="600" mass="68851">MAERIPEEIINEIRKSVDIVDIISEYVQLKKQGRNYFGICPFHSENTPSFSVSPEKQIFHCFGCHAGGNVFSFLMDIEGISFQEAAIRLAEKANIPLELKTTSSHMRLPTETEKMMRAHELLRQFYHHILVNTNKGQEALEYLQQRNFTREIIDYFQIGYCLDEWDTSLKFLKAKGFDEDILEKAGLIIRGEKNNTYFDRFRGRIIFPISDYKGNTVAFSGRVLGNGQPKYLNSPETPIFQKSQTLFNFHNARVAIRKKQSVVLFEGFADCIAAFSAGIENGIGTMGTALTEEHIHLIKRNTDQVILCFDADMAGQNATLKAGEMLSNAGCVVRVAIIPDGKDPDEYIIKNGAELFKNVVIGGSIPFMSFKMRFFRIGKNLDNEGDRLAYIEKVLEEISKLDNAVERDIYLRQLAEEFSLSLDALKQQQRKIFYSIRRETTKDNAVKQQKLSLIKQDKKLPPAYYNAERLLIAHMLRNASFAMKVQDALKQVPFHIDEHQAIVTYLYAFYEDGNAPDLSNFLNFIQDQHLKNIVAEIGMMTISEEISDKEFKDYIKQISNYHYKLKIEKKIEEGKKAEREKDFIKAAEILKEIIALKKSL</sequence>
<comment type="similarity">
    <text evidence="12 13">Belongs to the DnaG primase family.</text>
</comment>
<evidence type="ECO:0000256" key="10">
    <source>
        <dbReference type="ARBA" id="ARBA00023125"/>
    </source>
</evidence>
<dbReference type="InterPro" id="IPR036977">
    <property type="entry name" value="DNA_primase_Znf_CHC2"/>
</dbReference>
<evidence type="ECO:0000256" key="5">
    <source>
        <dbReference type="ARBA" id="ARBA00022705"/>
    </source>
</evidence>
<evidence type="ECO:0000256" key="2">
    <source>
        <dbReference type="ARBA" id="ARBA00022515"/>
    </source>
</evidence>
<evidence type="ECO:0000256" key="6">
    <source>
        <dbReference type="ARBA" id="ARBA00022723"/>
    </source>
</evidence>
<evidence type="ECO:0000256" key="4">
    <source>
        <dbReference type="ARBA" id="ARBA00022695"/>
    </source>
</evidence>
<evidence type="ECO:0000256" key="1">
    <source>
        <dbReference type="ARBA" id="ARBA00022478"/>
    </source>
</evidence>
<dbReference type="InterPro" id="IPR016136">
    <property type="entry name" value="DNA_helicase_N/primase_C"/>
</dbReference>
<dbReference type="RefSeq" id="WP_263060690.1">
    <property type="nucleotide sequence ID" value="NZ_JAOUSE010000001.1"/>
</dbReference>
<gene>
    <name evidence="12 15" type="primary">dnaG</name>
    <name evidence="15" type="ORF">OEV82_00770</name>
</gene>
<dbReference type="NCBIfam" id="TIGR01391">
    <property type="entry name" value="dnaG"/>
    <property type="match status" value="1"/>
</dbReference>
<keyword evidence="6 12" id="KW-0479">Metal-binding</keyword>
<dbReference type="InterPro" id="IPR006295">
    <property type="entry name" value="DNA_primase_DnaG"/>
</dbReference>
<keyword evidence="8 12" id="KW-0862">Zinc</keyword>
<reference evidence="15 16" key="1">
    <citation type="submission" date="2022-10" db="EMBL/GenBank/DDBJ databases">
        <title>Description of Fervidibacillus gen. nov. in the family Fervidibacillaceae fam. nov. with two species, Fervidibacillus albus sp. nov., and Fervidibacillus halotolerans sp. nov., isolated from tidal flat sediments.</title>
        <authorList>
            <person name="Kwon K.K."/>
            <person name="Yang S.-H."/>
        </authorList>
    </citation>
    <scope>NUCLEOTIDE SEQUENCE [LARGE SCALE GENOMIC DNA]</scope>
    <source>
        <strain evidence="15 16">DSM 23332</strain>
    </source>
</reference>
<dbReference type="SUPFAM" id="SSF56731">
    <property type="entry name" value="DNA primase core"/>
    <property type="match status" value="1"/>
</dbReference>
<evidence type="ECO:0000259" key="14">
    <source>
        <dbReference type="PROSITE" id="PS50880"/>
    </source>
</evidence>
<dbReference type="Gene3D" id="3.40.1360.10">
    <property type="match status" value="1"/>
</dbReference>
<evidence type="ECO:0000256" key="7">
    <source>
        <dbReference type="ARBA" id="ARBA00022771"/>
    </source>
</evidence>
<dbReference type="Gene3D" id="3.90.580.10">
    <property type="entry name" value="Zinc finger, CHC2-type domain"/>
    <property type="match status" value="1"/>
</dbReference>
<keyword evidence="5 12" id="KW-0235">DNA replication</keyword>
<dbReference type="Gene3D" id="6.10.140.360">
    <property type="match status" value="1"/>
</dbReference>
<keyword evidence="2 12" id="KW-0639">Primosome</keyword>
<dbReference type="InterPro" id="IPR006171">
    <property type="entry name" value="TOPRIM_dom"/>
</dbReference>
<dbReference type="EMBL" id="JAOUSE010000001">
    <property type="protein sequence ID" value="MCU9592984.1"/>
    <property type="molecule type" value="Genomic_DNA"/>
</dbReference>
<dbReference type="Pfam" id="PF13155">
    <property type="entry name" value="Toprim_2"/>
    <property type="match status" value="1"/>
</dbReference>
<dbReference type="EC" id="2.7.7.101" evidence="12"/>
<organism evidence="15 16">
    <name type="scientific">Pallidibacillus thermolactis</name>
    <dbReference type="NCBI Taxonomy" id="251051"/>
    <lineage>
        <taxon>Bacteria</taxon>
        <taxon>Bacillati</taxon>
        <taxon>Bacillota</taxon>
        <taxon>Bacilli</taxon>
        <taxon>Bacillales</taxon>
        <taxon>Bacillaceae</taxon>
        <taxon>Pallidibacillus</taxon>
    </lineage>
</organism>
<evidence type="ECO:0000256" key="11">
    <source>
        <dbReference type="ARBA" id="ARBA00023163"/>
    </source>
</evidence>
<evidence type="ECO:0000256" key="13">
    <source>
        <dbReference type="PIRNR" id="PIRNR002811"/>
    </source>
</evidence>
<dbReference type="InterPro" id="IPR050219">
    <property type="entry name" value="DnaG_primase"/>
</dbReference>
<dbReference type="CDD" id="cd03364">
    <property type="entry name" value="TOPRIM_DnaG_primases"/>
    <property type="match status" value="1"/>
</dbReference>
<dbReference type="SMART" id="SM00493">
    <property type="entry name" value="TOPRIM"/>
    <property type="match status" value="1"/>
</dbReference>
<dbReference type="InterPro" id="IPR007693">
    <property type="entry name" value="DNA_helicase_DnaB-like_N"/>
</dbReference>
<accession>A0ABT2WBD7</accession>
<dbReference type="Pfam" id="PF00772">
    <property type="entry name" value="DnaB"/>
    <property type="match status" value="1"/>
</dbReference>
<evidence type="ECO:0000313" key="15">
    <source>
        <dbReference type="EMBL" id="MCU9592984.1"/>
    </source>
</evidence>
<feature type="domain" description="Toprim" evidence="14">
    <location>
        <begin position="260"/>
        <end position="341"/>
    </location>
</feature>
<comment type="domain">
    <text evidence="12">Contains an N-terminal zinc-binding domain, a central core domain that contains the primase activity, and a C-terminal DnaB-binding domain.</text>
</comment>
<dbReference type="PROSITE" id="PS50880">
    <property type="entry name" value="TOPRIM"/>
    <property type="match status" value="1"/>
</dbReference>
<comment type="function">
    <text evidence="12 13">RNA polymerase that catalyzes the synthesis of short RNA molecules used as primers for DNA polymerase during DNA replication.</text>
</comment>
<evidence type="ECO:0000256" key="8">
    <source>
        <dbReference type="ARBA" id="ARBA00022833"/>
    </source>
</evidence>
<keyword evidence="9" id="KW-0460">Magnesium</keyword>
<dbReference type="SUPFAM" id="SSF57783">
    <property type="entry name" value="Zinc beta-ribbon"/>
    <property type="match status" value="1"/>
</dbReference>
<dbReference type="InterPro" id="IPR034151">
    <property type="entry name" value="TOPRIM_DnaG_bac"/>
</dbReference>
<dbReference type="Pfam" id="PF08275">
    <property type="entry name" value="DNAG_N"/>
    <property type="match status" value="1"/>
</dbReference>
<proteinExistence type="inferred from homology"/>
<comment type="cofactor">
    <cofactor evidence="12 13">
        <name>Zn(2+)</name>
        <dbReference type="ChEBI" id="CHEBI:29105"/>
    </cofactor>
    <text evidence="12 13">Binds 1 zinc ion per monomer.</text>
</comment>
<dbReference type="Proteomes" id="UP001208656">
    <property type="component" value="Unassembled WGS sequence"/>
</dbReference>
<feature type="zinc finger region" description="CHC2-type" evidence="12">
    <location>
        <begin position="40"/>
        <end position="64"/>
    </location>
</feature>
<dbReference type="InterPro" id="IPR019475">
    <property type="entry name" value="DNA_primase_DnaB-bd"/>
</dbReference>
<evidence type="ECO:0000313" key="16">
    <source>
        <dbReference type="Proteomes" id="UP001208656"/>
    </source>
</evidence>
<dbReference type="InterPro" id="IPR036185">
    <property type="entry name" value="DNA_heli_DnaB-like_N_sf"/>
</dbReference>
<evidence type="ECO:0000256" key="12">
    <source>
        <dbReference type="HAMAP-Rule" id="MF_00974"/>
    </source>
</evidence>
<dbReference type="SMART" id="SM00400">
    <property type="entry name" value="ZnF_CHCC"/>
    <property type="match status" value="1"/>
</dbReference>
<protein>
    <recommendedName>
        <fullName evidence="12 13">DNA primase</fullName>
        <ecNumber evidence="12">2.7.7.101</ecNumber>
    </recommendedName>
</protein>